<accession>A0A1B6P943</accession>
<dbReference type="AlphaFoldDB" id="A0A1B6P943"/>
<reference evidence="1 2" key="1">
    <citation type="journal article" date="2009" name="Nature">
        <title>The Sorghum bicolor genome and the diversification of grasses.</title>
        <authorList>
            <person name="Paterson A.H."/>
            <person name="Bowers J.E."/>
            <person name="Bruggmann R."/>
            <person name="Dubchak I."/>
            <person name="Grimwood J."/>
            <person name="Gundlach H."/>
            <person name="Haberer G."/>
            <person name="Hellsten U."/>
            <person name="Mitros T."/>
            <person name="Poliakov A."/>
            <person name="Schmutz J."/>
            <person name="Spannagl M."/>
            <person name="Tang H."/>
            <person name="Wang X."/>
            <person name="Wicker T."/>
            <person name="Bharti A.K."/>
            <person name="Chapman J."/>
            <person name="Feltus F.A."/>
            <person name="Gowik U."/>
            <person name="Grigoriev I.V."/>
            <person name="Lyons E."/>
            <person name="Maher C.A."/>
            <person name="Martis M."/>
            <person name="Narechania A."/>
            <person name="Otillar R.P."/>
            <person name="Penning B.W."/>
            <person name="Salamov A.A."/>
            <person name="Wang Y."/>
            <person name="Zhang L."/>
            <person name="Carpita N.C."/>
            <person name="Freeling M."/>
            <person name="Gingle A.R."/>
            <person name="Hash C.T."/>
            <person name="Keller B."/>
            <person name="Klein P."/>
            <person name="Kresovich S."/>
            <person name="McCann M.C."/>
            <person name="Ming R."/>
            <person name="Peterson D.G."/>
            <person name="Mehboob-ur-Rahman"/>
            <person name="Ware D."/>
            <person name="Westhoff P."/>
            <person name="Mayer K.F."/>
            <person name="Messing J."/>
            <person name="Rokhsar D.S."/>
        </authorList>
    </citation>
    <scope>NUCLEOTIDE SEQUENCE [LARGE SCALE GENOMIC DNA]</scope>
    <source>
        <strain evidence="2">cv. BTx623</strain>
    </source>
</reference>
<gene>
    <name evidence="1" type="ORF">SORBI_3009G183600</name>
</gene>
<dbReference type="EMBL" id="CM000768">
    <property type="protein sequence ID" value="KXG22264.1"/>
    <property type="molecule type" value="Genomic_DNA"/>
</dbReference>
<name>A0A1B6P943_SORBI</name>
<dbReference type="Gramene" id="KXG22264">
    <property type="protein sequence ID" value="KXG22264"/>
    <property type="gene ID" value="SORBI_3009G183600"/>
</dbReference>
<dbReference type="ExpressionAtlas" id="A0A1B6P943">
    <property type="expression patterns" value="baseline and differential"/>
</dbReference>
<proteinExistence type="predicted"/>
<organism evidence="1 2">
    <name type="scientific">Sorghum bicolor</name>
    <name type="common">Sorghum</name>
    <name type="synonym">Sorghum vulgare</name>
    <dbReference type="NCBI Taxonomy" id="4558"/>
    <lineage>
        <taxon>Eukaryota</taxon>
        <taxon>Viridiplantae</taxon>
        <taxon>Streptophyta</taxon>
        <taxon>Embryophyta</taxon>
        <taxon>Tracheophyta</taxon>
        <taxon>Spermatophyta</taxon>
        <taxon>Magnoliopsida</taxon>
        <taxon>Liliopsida</taxon>
        <taxon>Poales</taxon>
        <taxon>Poaceae</taxon>
        <taxon>PACMAD clade</taxon>
        <taxon>Panicoideae</taxon>
        <taxon>Andropogonodae</taxon>
        <taxon>Andropogoneae</taxon>
        <taxon>Sorghinae</taxon>
        <taxon>Sorghum</taxon>
    </lineage>
</organism>
<keyword evidence="2" id="KW-1185">Reference proteome</keyword>
<reference evidence="2" key="2">
    <citation type="journal article" date="2018" name="Plant J.">
        <title>The Sorghum bicolor reference genome: improved assembly, gene annotations, a transcriptome atlas, and signatures of genome organization.</title>
        <authorList>
            <person name="McCormick R.F."/>
            <person name="Truong S.K."/>
            <person name="Sreedasyam A."/>
            <person name="Jenkins J."/>
            <person name="Shu S."/>
            <person name="Sims D."/>
            <person name="Kennedy M."/>
            <person name="Amirebrahimi M."/>
            <person name="Weers B.D."/>
            <person name="McKinley B."/>
            <person name="Mattison A."/>
            <person name="Morishige D.T."/>
            <person name="Grimwood J."/>
            <person name="Schmutz J."/>
            <person name="Mullet J.E."/>
        </authorList>
    </citation>
    <scope>NUCLEOTIDE SEQUENCE [LARGE SCALE GENOMIC DNA]</scope>
    <source>
        <strain evidence="2">cv. BTx623</strain>
    </source>
</reference>
<protein>
    <submittedName>
        <fullName evidence="1">Uncharacterized protein</fullName>
    </submittedName>
</protein>
<evidence type="ECO:0000313" key="1">
    <source>
        <dbReference type="EMBL" id="KXG22264.1"/>
    </source>
</evidence>
<dbReference type="InParanoid" id="A0A1B6P943"/>
<dbReference type="Proteomes" id="UP000000768">
    <property type="component" value="Chromosome 9"/>
</dbReference>
<sequence>MASGPICTASASLALGTRLARLTGRQPRLFATSHRTAAISVSARALPTVSDLLLPRHQRRHAWEPEDPLQLASGESEPGRRGIVRLSTAVLKSRSKWPSVLPNRLNTMIFVPCGPMSLNCLAADTSTNSSLGQLFQ</sequence>
<evidence type="ECO:0000313" key="2">
    <source>
        <dbReference type="Proteomes" id="UP000000768"/>
    </source>
</evidence>